<dbReference type="Proteomes" id="UP000009172">
    <property type="component" value="Unassembled WGS sequence"/>
</dbReference>
<protein>
    <submittedName>
        <fullName evidence="1">Uncharacterized protein</fullName>
    </submittedName>
</protein>
<keyword evidence="2" id="KW-1185">Reference proteome</keyword>
<reference evidence="2" key="1">
    <citation type="journal article" date="2012" name="MBio">
        <title>Comparative genome analysis of Trichophyton rubrum and related dermatophytes reveals candidate genes involved in infection.</title>
        <authorList>
            <person name="Martinez D.A."/>
            <person name="Oliver B.G."/>
            <person name="Graeser Y."/>
            <person name="Goldberg J.M."/>
            <person name="Li W."/>
            <person name="Martinez-Rossi N.M."/>
            <person name="Monod M."/>
            <person name="Shelest E."/>
            <person name="Barton R.C."/>
            <person name="Birch E."/>
            <person name="Brakhage A.A."/>
            <person name="Chen Z."/>
            <person name="Gurr S.J."/>
            <person name="Heiman D."/>
            <person name="Heitman J."/>
            <person name="Kosti I."/>
            <person name="Rossi A."/>
            <person name="Saif S."/>
            <person name="Samalova M."/>
            <person name="Saunders C.W."/>
            <person name="Shea T."/>
            <person name="Summerbell R.C."/>
            <person name="Xu J."/>
            <person name="Young S."/>
            <person name="Zeng Q."/>
            <person name="Birren B.W."/>
            <person name="Cuomo C.A."/>
            <person name="White T.C."/>
        </authorList>
    </citation>
    <scope>NUCLEOTIDE SEQUENCE [LARGE SCALE GENOMIC DNA]</scope>
    <source>
        <strain evidence="2">CBS 112818</strain>
    </source>
</reference>
<dbReference type="EMBL" id="GG698482">
    <property type="protein sequence ID" value="EGD94146.1"/>
    <property type="molecule type" value="Genomic_DNA"/>
</dbReference>
<name>F2RS47_TRIT1</name>
<proteinExistence type="predicted"/>
<organism evidence="1 2">
    <name type="scientific">Trichophyton tonsurans (strain CBS 112818)</name>
    <name type="common">Scalp ringworm fungus</name>
    <dbReference type="NCBI Taxonomy" id="647933"/>
    <lineage>
        <taxon>Eukaryota</taxon>
        <taxon>Fungi</taxon>
        <taxon>Dikarya</taxon>
        <taxon>Ascomycota</taxon>
        <taxon>Pezizomycotina</taxon>
        <taxon>Eurotiomycetes</taxon>
        <taxon>Eurotiomycetidae</taxon>
        <taxon>Onygenales</taxon>
        <taxon>Arthrodermataceae</taxon>
        <taxon>Trichophyton</taxon>
    </lineage>
</organism>
<accession>F2RS47</accession>
<sequence>MDLDYTMQRLTGRTNNQPYARHDGLQQTARETWQSALLYSALLCSNYSAVPVQPTIYVWAALACQTPLGRLRKAYIKTVHVDWLRRPGTLGQSMLMPTTAYLAVPSILSKDLISIYPIRRNEEPANRFTAWRDRGAGHIPPPDCIRLHQIFISNPATKGTCLSGR</sequence>
<evidence type="ECO:0000313" key="2">
    <source>
        <dbReference type="Proteomes" id="UP000009172"/>
    </source>
</evidence>
<dbReference type="AlphaFoldDB" id="F2RS47"/>
<dbReference type="HOGENOM" id="CLU_1612006_0_0_1"/>
<evidence type="ECO:0000313" key="1">
    <source>
        <dbReference type="EMBL" id="EGD94146.1"/>
    </source>
</evidence>
<gene>
    <name evidence="1" type="ORF">TESG_01670</name>
</gene>